<sequence length="99" mass="11637">MTIEYQIEVEYVESGNRAHLSFAFNDAETRNKVYKELCEVFAEDIVDMDYLRENDSIIVSTYNYNRNSRDEMAQMIPMIFFKFDALNGIRATITEKVNS</sequence>
<gene>
    <name evidence="1" type="ORF">ACFOZY_03245</name>
</gene>
<evidence type="ECO:0000313" key="1">
    <source>
        <dbReference type="EMBL" id="MFC4409449.1"/>
    </source>
</evidence>
<name>A0ABV8X349_9LACT</name>
<dbReference type="RefSeq" id="WP_378152225.1">
    <property type="nucleotide sequence ID" value="NZ_JBHSEC010000003.1"/>
</dbReference>
<dbReference type="Proteomes" id="UP001595817">
    <property type="component" value="Unassembled WGS sequence"/>
</dbReference>
<dbReference type="EMBL" id="JBHSEC010000003">
    <property type="protein sequence ID" value="MFC4409449.1"/>
    <property type="molecule type" value="Genomic_DNA"/>
</dbReference>
<comment type="caution">
    <text evidence="1">The sequence shown here is derived from an EMBL/GenBank/DDBJ whole genome shotgun (WGS) entry which is preliminary data.</text>
</comment>
<proteinExistence type="predicted"/>
<organism evidence="1 2">
    <name type="scientific">Chungangia koreensis</name>
    <dbReference type="NCBI Taxonomy" id="752657"/>
    <lineage>
        <taxon>Bacteria</taxon>
        <taxon>Bacillati</taxon>
        <taxon>Bacillota</taxon>
        <taxon>Bacilli</taxon>
        <taxon>Lactobacillales</taxon>
        <taxon>Chungangia</taxon>
    </lineage>
</organism>
<keyword evidence="2" id="KW-1185">Reference proteome</keyword>
<evidence type="ECO:0008006" key="3">
    <source>
        <dbReference type="Google" id="ProtNLM"/>
    </source>
</evidence>
<reference evidence="2" key="1">
    <citation type="journal article" date="2019" name="Int. J. Syst. Evol. Microbiol.">
        <title>The Global Catalogue of Microorganisms (GCM) 10K type strain sequencing project: providing services to taxonomists for standard genome sequencing and annotation.</title>
        <authorList>
            <consortium name="The Broad Institute Genomics Platform"/>
            <consortium name="The Broad Institute Genome Sequencing Center for Infectious Disease"/>
            <person name="Wu L."/>
            <person name="Ma J."/>
        </authorList>
    </citation>
    <scope>NUCLEOTIDE SEQUENCE [LARGE SCALE GENOMIC DNA]</scope>
    <source>
        <strain evidence="2">CCUG 59778</strain>
    </source>
</reference>
<evidence type="ECO:0000313" key="2">
    <source>
        <dbReference type="Proteomes" id="UP001595817"/>
    </source>
</evidence>
<accession>A0ABV8X349</accession>
<protein>
    <recommendedName>
        <fullName evidence="3">Phage protein</fullName>
    </recommendedName>
</protein>